<protein>
    <submittedName>
        <fullName evidence="1">Uncharacterized protein</fullName>
    </submittedName>
</protein>
<evidence type="ECO:0000313" key="1">
    <source>
        <dbReference type="EMBL" id="KKK83459.1"/>
    </source>
</evidence>
<sequence>MPETITRSSDGVVLVLPDITISNTRNCSHRTSVDGIAFEVTMAVRYLLADRDRIITELADVKAELDKLS</sequence>
<gene>
    <name evidence="1" type="ORF">LCGC14_2793120</name>
</gene>
<dbReference type="AlphaFoldDB" id="A0A0F9AYK7"/>
<name>A0A0F9AYK7_9ZZZZ</name>
<reference evidence="1" key="1">
    <citation type="journal article" date="2015" name="Nature">
        <title>Complex archaea that bridge the gap between prokaryotes and eukaryotes.</title>
        <authorList>
            <person name="Spang A."/>
            <person name="Saw J.H."/>
            <person name="Jorgensen S.L."/>
            <person name="Zaremba-Niedzwiedzka K."/>
            <person name="Martijn J."/>
            <person name="Lind A.E."/>
            <person name="van Eijk R."/>
            <person name="Schleper C."/>
            <person name="Guy L."/>
            <person name="Ettema T.J."/>
        </authorList>
    </citation>
    <scope>NUCLEOTIDE SEQUENCE</scope>
</reference>
<comment type="caution">
    <text evidence="1">The sequence shown here is derived from an EMBL/GenBank/DDBJ whole genome shotgun (WGS) entry which is preliminary data.</text>
</comment>
<organism evidence="1">
    <name type="scientific">marine sediment metagenome</name>
    <dbReference type="NCBI Taxonomy" id="412755"/>
    <lineage>
        <taxon>unclassified sequences</taxon>
        <taxon>metagenomes</taxon>
        <taxon>ecological metagenomes</taxon>
    </lineage>
</organism>
<proteinExistence type="predicted"/>
<dbReference type="EMBL" id="LAZR01052211">
    <property type="protein sequence ID" value="KKK83459.1"/>
    <property type="molecule type" value="Genomic_DNA"/>
</dbReference>
<accession>A0A0F9AYK7</accession>